<keyword evidence="2" id="KW-1185">Reference proteome</keyword>
<gene>
    <name evidence="1" type="ORF">IX84_29450</name>
</gene>
<dbReference type="Proteomes" id="UP000029736">
    <property type="component" value="Unassembled WGS sequence"/>
</dbReference>
<protein>
    <submittedName>
        <fullName evidence="1">Uncharacterized protein</fullName>
    </submittedName>
</protein>
<reference evidence="1 2" key="1">
    <citation type="journal article" date="2014" name="Int. J. Syst. Evol. Microbiol.">
        <title>Phaeodactylibacter xiamenensis gen. nov., sp. nov., a member of the family Saprospiraceae isolated from the marine alga Phaeodactylum tricornutum.</title>
        <authorList>
            <person name="Chen Z.Jr."/>
            <person name="Lei X."/>
            <person name="Lai Q."/>
            <person name="Li Y."/>
            <person name="Zhang B."/>
            <person name="Zhang J."/>
            <person name="Zhang H."/>
            <person name="Yang L."/>
            <person name="Zheng W."/>
            <person name="Tian Y."/>
            <person name="Yu Z."/>
            <person name="Xu H.Jr."/>
            <person name="Zheng T."/>
        </authorList>
    </citation>
    <scope>NUCLEOTIDE SEQUENCE [LARGE SCALE GENOMIC DNA]</scope>
    <source>
        <strain evidence="1 2">KD52</strain>
    </source>
</reference>
<accession>A0A098S054</accession>
<dbReference type="STRING" id="1524460.IX84_29450"/>
<proteinExistence type="predicted"/>
<sequence length="1523" mass="173061">MARIITIVLSFLFLLTTISNAQRLERFSEDHAEFIRQLEEYMTSSKREVLEEAYKEFADVFASGQFTEEEVQQILKTGNAMLELRMTAGPYFQNYLRALTKVKNTKDPARVFQEWHSVMDQMLAGIENRRLRPFDDFLEFSSQFFERRALRYSDSGGTSWYAYTDDFTFKYEEEQPVVAFEGLDLMAQRRTDSIFIYQTSGTFEPVERMWRGTGGRVTWERHGLPKGVFAELGDYEFEAIKSLYTVEDAKMHYPVYFGNKAVTGNFSDKLVSSSDAVEGSFPRFESTERLEVSNIGEGIAFEGYFRLHGTTVYGFGNKQQPARINIRDANSTASFRGASELFTIRREDRIAGSGVEGVLYFGKDSIYHPSVDVRFEIKEREMTLTRGESAADQNPFYSSLHGINFYANSMTAYLNGDSIAIGRGKLPYQRKEDVIFESLNYFTEQDYRQLQSIASVNPIAILKVMYDNNGGVKTLPAADVAQRLNPKFGIENIKSLLYDMVARGFINYYPEEEIVEVKDKVFLYADAYRDLIDYDVLRIRSTTDSTSAVMNLSNNSIDIRGVDMVELSAKQRVALKPEGDHLVVQDNRNIDFDGVLFAGLTTLEGKDFHFKYEPFQIDLDSVRFFDLFVPTGKLMKSGEPEALSIGSRLEHLTGVLLIDAPSNKSGKEDIPMFPSLQSKDYSYVFYDYPSAQKRAYTRDSFYFEVNPFSFNHLDFYTREDVQFEGTLYPAGIFPPFEETVSLQEDESLGFIHETEGEGYTAYQERGLYKGELALSNSGLLGKGNLTYLGASIDSEDMIWMPKQMLASAEEFNLEESREEGLEVPQVRGIDVKIDWRPYQDSMYIRSEEEAFKLFPEEVHTLDGTLILTPGGLKGDGTFDWETATMVSSLFSFGAFSSAADTTAVKIKTQDLDDIALETTNVQSDVDFDEQLATFKANQAFLETKLPAIQYKTSINEFTWDMADESITFKAEEGSPGKFTSTHPGKDSLNFEGGEAFYDLKTDELSVSGVPYLIAADAFVYPDSNFVRIGQDGEMATLENARIVADTLNQNHVIKRATVDVKGRRFYQASGFYEYNVGDREQEIEFENIVGQPLGKGAYDERPVVTVGKGEVTEEDEFYIDQRTEFQGEIGLRAETKNLSFDGFARLDAERLPYRYWFTVQSEADKNDLAISFDEPKNLEGEPLATGFFLSKETAEIYPRVMMPLFFRKDRQILPVKGIFKYNRDKDYFIFGDSIRIQTNGIRGNQLTFWNGSGKLEGKGKFNLGTGLNYVSIDASGVMESRYEEVVNPDEMIISDTMSLIPSLGQQEEGVQRYEINAEFMSGVKLIVPDRLMKIMMNDIEAMSFDAKPIVYLTELDFYREALMNLLPEGTEAREALATLGNGILDIPKKINPYTFLFSKIPMKWDAEYQSFVSKEEKIGIVSVAGEPLNKMLEAYVEYKMPSNEDDRLYIYIKSPSELFYFFGFKQGIMSITSNNPEFMDALGGMKSKELITKMDDGNTYEIQAVDVGSARLFLNRVKAAQQK</sequence>
<dbReference type="EMBL" id="JPOS01000092">
    <property type="protein sequence ID" value="KGE85198.1"/>
    <property type="molecule type" value="Genomic_DNA"/>
</dbReference>
<evidence type="ECO:0000313" key="2">
    <source>
        <dbReference type="Proteomes" id="UP000029736"/>
    </source>
</evidence>
<comment type="caution">
    <text evidence="1">The sequence shown here is derived from an EMBL/GenBank/DDBJ whole genome shotgun (WGS) entry which is preliminary data.</text>
</comment>
<dbReference type="RefSeq" id="WP_044229251.1">
    <property type="nucleotide sequence ID" value="NZ_JBKAGJ010000011.1"/>
</dbReference>
<organism evidence="1 2">
    <name type="scientific">Phaeodactylibacter xiamenensis</name>
    <dbReference type="NCBI Taxonomy" id="1524460"/>
    <lineage>
        <taxon>Bacteria</taxon>
        <taxon>Pseudomonadati</taxon>
        <taxon>Bacteroidota</taxon>
        <taxon>Saprospiria</taxon>
        <taxon>Saprospirales</taxon>
        <taxon>Haliscomenobacteraceae</taxon>
        <taxon>Phaeodactylibacter</taxon>
    </lineage>
</organism>
<evidence type="ECO:0000313" key="1">
    <source>
        <dbReference type="EMBL" id="KGE85198.1"/>
    </source>
</evidence>
<name>A0A098S054_9BACT</name>
<dbReference type="OrthoDB" id="1465441at2"/>